<dbReference type="EMBL" id="CP075585">
    <property type="protein sequence ID" value="QZA59118.1"/>
    <property type="molecule type" value="Genomic_DNA"/>
</dbReference>
<dbReference type="RefSeq" id="WP_194844792.1">
    <property type="nucleotide sequence ID" value="NZ_CP075585.1"/>
</dbReference>
<organism evidence="1 2">
    <name type="scientific">Candidatus Rhabdochlamydia porcellionis</name>
    <dbReference type="NCBI Taxonomy" id="225148"/>
    <lineage>
        <taxon>Bacteria</taxon>
        <taxon>Pseudomonadati</taxon>
        <taxon>Chlamydiota</taxon>
        <taxon>Chlamydiia</taxon>
        <taxon>Parachlamydiales</taxon>
        <taxon>Candidatus Rhabdochlamydiaceae</taxon>
        <taxon>Candidatus Rhabdochlamydia</taxon>
    </lineage>
</organism>
<name>A0ABX8Z478_9BACT</name>
<proteinExistence type="predicted"/>
<accession>A0ABX8Z478</accession>
<evidence type="ECO:0000313" key="1">
    <source>
        <dbReference type="EMBL" id="QZA59118.1"/>
    </source>
</evidence>
<dbReference type="Proteomes" id="UP000822862">
    <property type="component" value="Chromosome"/>
</dbReference>
<reference evidence="1 2" key="1">
    <citation type="submission" date="2021-05" db="EMBL/GenBank/DDBJ databases">
        <title>Ecology and evolution of chlamydial symbionts of arthropods.</title>
        <authorList>
            <person name="Halter T."/>
            <person name="Sixt B.S."/>
            <person name="Toenshoff E.R."/>
            <person name="Koestlbacher S."/>
            <person name="Schulz F."/>
            <person name="Kostanjsek R."/>
            <person name="Collingro A."/>
            <person name="Hendrickx F."/>
            <person name="Horn M."/>
        </authorList>
    </citation>
    <scope>NUCLEOTIDE SEQUENCE [LARGE SCALE GENOMIC DNA]</scope>
    <source>
        <strain evidence="1 2">15C</strain>
    </source>
</reference>
<protein>
    <submittedName>
        <fullName evidence="1">Uncharacterized protein</fullName>
    </submittedName>
</protein>
<keyword evidence="2" id="KW-1185">Reference proteome</keyword>
<evidence type="ECO:0000313" key="2">
    <source>
        <dbReference type="Proteomes" id="UP000822862"/>
    </source>
</evidence>
<gene>
    <name evidence="1" type="ORF">RHAB15C_0001003</name>
</gene>
<sequence>MSVFPTTIILRHRKENLKKCSLRGIETREDCKFFIYPNQSLPDLSSYVLLTLDAPCLSLKDVHYGLFLIDATWRYAQTIFKNLPQPHRFISRSLPSHFQTAYPRKQDDCLDPQRGLASIEALFLAYCILGRDPKGILDFYHWKNLFIEKNQVYGLSI</sequence>